<comment type="caution">
    <text evidence="2">The sequence shown here is derived from an EMBL/GenBank/DDBJ whole genome shotgun (WGS) entry which is preliminary data.</text>
</comment>
<sequence length="425" mass="45677">MSQGLKTAAAGLIATLVLMVPPAKAAQSQSATVNGVAVDRVTWRGSDGGLRTVSLKRQGNGNPGNGGYAVQMTYPYLKNGVSTTMTVNASDSGDGFGYFVAHERYRTFSDGTSAPIANKIFGADDSPLGRSFAVTGRIVPSTRNRVIVEYKTAYPKYGTISPNGIDPDTGEDSPPLGTSRTLFKRYDLPVTITWYFQDGANWPLIVTQVSLAPVPGPDRVSFDLRGPYGKLNFDGGSNPIRQVMWADRYHFTTTTDPLTRNATWTWTGANTAARFSALLAGQFEMGLFEPAPYSMSALRDGYSDGRGKTSATYNGGNGCPFQQQKLPCDYEWPYQSSQYELPYDNPNGTTVSEKMAWGSTPYYGTSLAAVFDGVQSVPFNGFPQSKIIEYRVCLVLGPRTAGGLTKAIAARTPGGYDCAVKPSGS</sequence>
<dbReference type="AlphaFoldDB" id="A0A0A0D5K4"/>
<keyword evidence="1" id="KW-0732">Signal</keyword>
<protein>
    <submittedName>
        <fullName evidence="2">Uncharacterized protein</fullName>
    </submittedName>
</protein>
<proteinExistence type="predicted"/>
<dbReference type="RefSeq" id="WP_034840213.1">
    <property type="nucleotide sequence ID" value="NZ_JANX01000220.1"/>
</dbReference>
<feature type="signal peptide" evidence="1">
    <location>
        <begin position="1"/>
        <end position="25"/>
    </location>
</feature>
<feature type="chain" id="PRO_5001968247" evidence="1">
    <location>
        <begin position="26"/>
        <end position="425"/>
    </location>
</feature>
<gene>
    <name evidence="2" type="ORF">P409_17480</name>
</gene>
<evidence type="ECO:0000256" key="1">
    <source>
        <dbReference type="SAM" id="SignalP"/>
    </source>
</evidence>
<dbReference type="OrthoDB" id="8431581at2"/>
<evidence type="ECO:0000313" key="2">
    <source>
        <dbReference type="EMBL" id="KGM33138.1"/>
    </source>
</evidence>
<accession>A0A0A0D5K4</accession>
<organism evidence="2 3">
    <name type="scientific">Inquilinus limosus MP06</name>
    <dbReference type="NCBI Taxonomy" id="1398085"/>
    <lineage>
        <taxon>Bacteria</taxon>
        <taxon>Pseudomonadati</taxon>
        <taxon>Pseudomonadota</taxon>
        <taxon>Alphaproteobacteria</taxon>
        <taxon>Rhodospirillales</taxon>
        <taxon>Rhodospirillaceae</taxon>
        <taxon>Inquilinus</taxon>
    </lineage>
</organism>
<name>A0A0A0D5K4_9PROT</name>
<dbReference type="Proteomes" id="UP000029995">
    <property type="component" value="Unassembled WGS sequence"/>
</dbReference>
<evidence type="ECO:0000313" key="3">
    <source>
        <dbReference type="Proteomes" id="UP000029995"/>
    </source>
</evidence>
<dbReference type="EMBL" id="JANX01000220">
    <property type="protein sequence ID" value="KGM33138.1"/>
    <property type="molecule type" value="Genomic_DNA"/>
</dbReference>
<reference evidence="2 3" key="1">
    <citation type="submission" date="2014-01" db="EMBL/GenBank/DDBJ databases">
        <title>Genome sequence determination for a cystic fibrosis isolate, Inquilinus limosus.</title>
        <authorList>
            <person name="Pino M."/>
            <person name="Di Conza J."/>
            <person name="Gutkind G."/>
        </authorList>
    </citation>
    <scope>NUCLEOTIDE SEQUENCE [LARGE SCALE GENOMIC DNA]</scope>
    <source>
        <strain evidence="2 3">MP06</strain>
    </source>
</reference>